<accession>A0AA39H7V6</accession>
<dbReference type="SMART" id="SM01088">
    <property type="entry name" value="Col_cuticle_N"/>
    <property type="match status" value="1"/>
</dbReference>
<sequence length="861" mass="96976">MERLFFKVSPVCWDGLRPSFSQVLDPTLVPAIETLILLPNLSDDEKTRLQECSSKATEPATQAKCVVEILDAEKIKIKVEQKKKHEGLIVQNELRHKSINYETSSTVAKLLKYEKLRRDYEKKPLLKRFQAVSRLKRAILQRSEYALVSSDEDRTPLGVIANRLVSLVRALKNKNDTASWSSTIVNLHQKAKKIRWEREFERRIRKKLGIDGYTIPEQSAKRVIMSKAGRFTDHPEEDLLREKIEEAGSTINGTSQKAVVEDAIRFLREGIKLALMLTGGNVTDFEKKTVKVASPRFMPVVAEEQDPDTISLLSPSLFGMHDESDGSDEMMSIAKALKVLPNRDQEDWLNLIVEASGVSDQVDRIEKINDAKREENRQQSNLNGGPLYFTRQNVSDMYGDFETRKIDVHDEFVRSFTPDQLNKLNETGYAFMNKQQIHHLYGPTSPFNNSETLHRLLSIDDEISEEHIERDLRLVAEMKDFNIRKKDILLSPIVLTPLVLAGAAMSQPIILSPAVAFLASAGSGIAIAVSLLVIGNLFMEVNDMYREVLADMDEFKTLSNQAWKGMMDAKIVRNRNQFNFDSIFRQKRQYDAGVSGGTQTQGGGCQCSRQAGGCPAGLTPCVIMMLYSLLFALFIPGKVSCDGLYDRGGVRADIKQPTYYISQYDLPNVSSDLEASNTKIGEILNDPVYALGDGFAVVDKVVKPMKYLLRYRIPGDDGAIQEVSTMIGESLLKLETSITSSTISLDEKDELKNEAHIHIRNFASDWRRVWTYFDTMSFYRTICTSKPYSALSELSAFTNDRAAIEKQSEDKMEEFKKTVANCAFAFAIPAHTCAILNGMDMSEMIDERMQEIDGSLESLSS</sequence>
<organism evidence="4 5">
    <name type="scientific">Steinernema hermaphroditum</name>
    <dbReference type="NCBI Taxonomy" id="289476"/>
    <lineage>
        <taxon>Eukaryota</taxon>
        <taxon>Metazoa</taxon>
        <taxon>Ecdysozoa</taxon>
        <taxon>Nematoda</taxon>
        <taxon>Chromadorea</taxon>
        <taxon>Rhabditida</taxon>
        <taxon>Tylenchina</taxon>
        <taxon>Panagrolaimomorpha</taxon>
        <taxon>Strongyloidoidea</taxon>
        <taxon>Steinernematidae</taxon>
        <taxon>Steinernema</taxon>
    </lineage>
</organism>
<comment type="caution">
    <text evidence="4">The sequence shown here is derived from an EMBL/GenBank/DDBJ whole genome shotgun (WGS) entry which is preliminary data.</text>
</comment>
<evidence type="ECO:0000259" key="3">
    <source>
        <dbReference type="SMART" id="SM01088"/>
    </source>
</evidence>
<gene>
    <name evidence="4" type="ORF">QR680_015487</name>
</gene>
<protein>
    <recommendedName>
        <fullName evidence="3">Nematode cuticle collagen N-terminal domain-containing protein</fullName>
    </recommendedName>
</protein>
<feature type="transmembrane region" description="Helical" evidence="2">
    <location>
        <begin position="616"/>
        <end position="635"/>
    </location>
</feature>
<feature type="transmembrane region" description="Helical" evidence="2">
    <location>
        <begin position="516"/>
        <end position="539"/>
    </location>
</feature>
<dbReference type="Pfam" id="PF04870">
    <property type="entry name" value="Moulting_cycle"/>
    <property type="match status" value="1"/>
</dbReference>
<keyword evidence="2" id="KW-1133">Transmembrane helix</keyword>
<feature type="domain" description="Nematode cuticle collagen N-terminal" evidence="3">
    <location>
        <begin position="514"/>
        <end position="566"/>
    </location>
</feature>
<evidence type="ECO:0000256" key="1">
    <source>
        <dbReference type="ARBA" id="ARBA00022737"/>
    </source>
</evidence>
<dbReference type="InterPro" id="IPR002486">
    <property type="entry name" value="Col_cuticle_N"/>
</dbReference>
<dbReference type="PANTHER" id="PTHR21523:SF37">
    <property type="entry name" value="MLT-TEN (MLT-10) RELATED"/>
    <property type="match status" value="1"/>
</dbReference>
<reference evidence="4" key="1">
    <citation type="submission" date="2023-06" db="EMBL/GenBank/DDBJ databases">
        <title>Genomic analysis of the entomopathogenic nematode Steinernema hermaphroditum.</title>
        <authorList>
            <person name="Schwarz E.M."/>
            <person name="Heppert J.K."/>
            <person name="Baniya A."/>
            <person name="Schwartz H.T."/>
            <person name="Tan C.-H."/>
            <person name="Antoshechkin I."/>
            <person name="Sternberg P.W."/>
            <person name="Goodrich-Blair H."/>
            <person name="Dillman A.R."/>
        </authorList>
    </citation>
    <scope>NUCLEOTIDE SEQUENCE</scope>
    <source>
        <strain evidence="4">PS9179</strain>
        <tissue evidence="4">Whole animal</tissue>
    </source>
</reference>
<dbReference type="PANTHER" id="PTHR21523">
    <property type="match status" value="1"/>
</dbReference>
<name>A0AA39H7V6_9BILA</name>
<feature type="transmembrane region" description="Helical" evidence="2">
    <location>
        <begin position="488"/>
        <end position="510"/>
    </location>
</feature>
<keyword evidence="2" id="KW-0812">Transmembrane</keyword>
<dbReference type="Pfam" id="PF01484">
    <property type="entry name" value="Col_cuticle_N"/>
    <property type="match status" value="1"/>
</dbReference>
<evidence type="ECO:0000313" key="5">
    <source>
        <dbReference type="Proteomes" id="UP001175271"/>
    </source>
</evidence>
<evidence type="ECO:0000313" key="4">
    <source>
        <dbReference type="EMBL" id="KAK0400868.1"/>
    </source>
</evidence>
<proteinExistence type="predicted"/>
<dbReference type="Proteomes" id="UP001175271">
    <property type="component" value="Unassembled WGS sequence"/>
</dbReference>
<evidence type="ECO:0000256" key="2">
    <source>
        <dbReference type="SAM" id="Phobius"/>
    </source>
</evidence>
<keyword evidence="5" id="KW-1185">Reference proteome</keyword>
<dbReference type="InterPro" id="IPR006954">
    <property type="entry name" value="Mlt-10-like"/>
</dbReference>
<dbReference type="AlphaFoldDB" id="A0AA39H7V6"/>
<dbReference type="GO" id="GO:0042302">
    <property type="term" value="F:structural constituent of cuticle"/>
    <property type="evidence" value="ECO:0007669"/>
    <property type="project" value="InterPro"/>
</dbReference>
<keyword evidence="2" id="KW-0472">Membrane</keyword>
<keyword evidence="1" id="KW-0677">Repeat</keyword>
<dbReference type="EMBL" id="JAUCMV010000004">
    <property type="protein sequence ID" value="KAK0400868.1"/>
    <property type="molecule type" value="Genomic_DNA"/>
</dbReference>